<keyword evidence="2" id="KW-0813">Transport</keyword>
<dbReference type="Proteomes" id="UP000272400">
    <property type="component" value="Unassembled WGS sequence"/>
</dbReference>
<keyword evidence="8 11" id="KW-0472">Membrane</keyword>
<gene>
    <name evidence="13" type="ORF">EDD29_6718</name>
</gene>
<dbReference type="InterPro" id="IPR050599">
    <property type="entry name" value="VDCC_alpha-1_subunit"/>
</dbReference>
<evidence type="ECO:0000313" key="13">
    <source>
        <dbReference type="EMBL" id="ROO89031.1"/>
    </source>
</evidence>
<dbReference type="AlphaFoldDB" id="A0A3N1D660"/>
<dbReference type="Gene3D" id="1.20.120.350">
    <property type="entry name" value="Voltage-gated potassium channels. Chain C"/>
    <property type="match status" value="1"/>
</dbReference>
<dbReference type="SUPFAM" id="SSF81324">
    <property type="entry name" value="Voltage-gated potassium channels"/>
    <property type="match status" value="1"/>
</dbReference>
<keyword evidence="10 13" id="KW-0407">Ion channel</keyword>
<feature type="transmembrane region" description="Helical" evidence="11">
    <location>
        <begin position="114"/>
        <end position="137"/>
    </location>
</feature>
<accession>A0A3N1D660</accession>
<dbReference type="GO" id="GO:0008331">
    <property type="term" value="F:high voltage-gated calcium channel activity"/>
    <property type="evidence" value="ECO:0007669"/>
    <property type="project" value="TreeGrafter"/>
</dbReference>
<dbReference type="InterPro" id="IPR005821">
    <property type="entry name" value="Ion_trans_dom"/>
</dbReference>
<evidence type="ECO:0000256" key="4">
    <source>
        <dbReference type="ARBA" id="ARBA00022837"/>
    </source>
</evidence>
<protein>
    <submittedName>
        <fullName evidence="13">Voltage-gated sodium channel</fullName>
    </submittedName>
</protein>
<evidence type="ECO:0000256" key="9">
    <source>
        <dbReference type="ARBA" id="ARBA00023180"/>
    </source>
</evidence>
<evidence type="ECO:0000259" key="12">
    <source>
        <dbReference type="Pfam" id="PF00520"/>
    </source>
</evidence>
<keyword evidence="6 11" id="KW-1133">Transmembrane helix</keyword>
<dbReference type="PANTHER" id="PTHR45628:SF7">
    <property type="entry name" value="VOLTAGE-DEPENDENT CALCIUM CHANNEL TYPE A SUBUNIT ALPHA-1"/>
    <property type="match status" value="1"/>
</dbReference>
<keyword evidence="9" id="KW-0325">Glycoprotein</keyword>
<keyword evidence="4" id="KW-0106">Calcium</keyword>
<dbReference type="GO" id="GO:0005891">
    <property type="term" value="C:voltage-gated calcium channel complex"/>
    <property type="evidence" value="ECO:0007669"/>
    <property type="project" value="TreeGrafter"/>
</dbReference>
<evidence type="ECO:0000313" key="14">
    <source>
        <dbReference type="Proteomes" id="UP000272400"/>
    </source>
</evidence>
<evidence type="ECO:0000256" key="11">
    <source>
        <dbReference type="SAM" id="Phobius"/>
    </source>
</evidence>
<organism evidence="13 14">
    <name type="scientific">Actinocorallia herbida</name>
    <dbReference type="NCBI Taxonomy" id="58109"/>
    <lineage>
        <taxon>Bacteria</taxon>
        <taxon>Bacillati</taxon>
        <taxon>Actinomycetota</taxon>
        <taxon>Actinomycetes</taxon>
        <taxon>Streptosporangiales</taxon>
        <taxon>Thermomonosporaceae</taxon>
        <taxon>Actinocorallia</taxon>
    </lineage>
</organism>
<comment type="caution">
    <text evidence="13">The sequence shown here is derived from an EMBL/GenBank/DDBJ whole genome shotgun (WGS) entry which is preliminary data.</text>
</comment>
<sequence>MESRTFQRFVTAVIVVNAVTLGCETSPYLLDRFGGLLHLLDRTALALFVAELVLRLHAYRLAFFRDPWNCFDAGVVAVSLIPASGGLSVLRALRILRALRLISVVPSMRRVVSGLLTAIPGLASITALLGLILYVAAVMATRLFAAVDPGHFGDLGASAFTLFQIMTGDGWSDIARPIMDVHPWAWAYFLLYILISTFVVLNLFIAITVSAMEPQVLGDLQEGLDQLERREQSTDALVLEELRRLRAEMADLRATVRGSTDGGEALREVPSR</sequence>
<keyword evidence="3 11" id="KW-0812">Transmembrane</keyword>
<keyword evidence="5" id="KW-0851">Voltage-gated channel</keyword>
<name>A0A3N1D660_9ACTN</name>
<dbReference type="Pfam" id="PF00520">
    <property type="entry name" value="Ion_trans"/>
    <property type="match status" value="1"/>
</dbReference>
<proteinExistence type="predicted"/>
<dbReference type="PROSITE" id="PS51257">
    <property type="entry name" value="PROKAR_LIPOPROTEIN"/>
    <property type="match status" value="1"/>
</dbReference>
<dbReference type="Gene3D" id="1.10.287.70">
    <property type="match status" value="1"/>
</dbReference>
<evidence type="ECO:0000256" key="7">
    <source>
        <dbReference type="ARBA" id="ARBA00023065"/>
    </source>
</evidence>
<dbReference type="EMBL" id="RJKE01000001">
    <property type="protein sequence ID" value="ROO89031.1"/>
    <property type="molecule type" value="Genomic_DNA"/>
</dbReference>
<keyword evidence="14" id="KW-1185">Reference proteome</keyword>
<dbReference type="GO" id="GO:0098703">
    <property type="term" value="P:calcium ion import across plasma membrane"/>
    <property type="evidence" value="ECO:0007669"/>
    <property type="project" value="TreeGrafter"/>
</dbReference>
<dbReference type="InterPro" id="IPR027359">
    <property type="entry name" value="Volt_channel_dom_sf"/>
</dbReference>
<evidence type="ECO:0000256" key="8">
    <source>
        <dbReference type="ARBA" id="ARBA00023136"/>
    </source>
</evidence>
<keyword evidence="7" id="KW-0406">Ion transport</keyword>
<evidence type="ECO:0000256" key="6">
    <source>
        <dbReference type="ARBA" id="ARBA00022989"/>
    </source>
</evidence>
<evidence type="ECO:0000256" key="10">
    <source>
        <dbReference type="ARBA" id="ARBA00023303"/>
    </source>
</evidence>
<feature type="transmembrane region" description="Helical" evidence="11">
    <location>
        <begin position="74"/>
        <end position="93"/>
    </location>
</feature>
<evidence type="ECO:0000256" key="1">
    <source>
        <dbReference type="ARBA" id="ARBA00004141"/>
    </source>
</evidence>
<reference evidence="13 14" key="1">
    <citation type="submission" date="2018-11" db="EMBL/GenBank/DDBJ databases">
        <title>Sequencing the genomes of 1000 actinobacteria strains.</title>
        <authorList>
            <person name="Klenk H.-P."/>
        </authorList>
    </citation>
    <scope>NUCLEOTIDE SEQUENCE [LARGE SCALE GENOMIC DNA]</scope>
    <source>
        <strain evidence="13 14">DSM 44254</strain>
    </source>
</reference>
<evidence type="ECO:0000256" key="3">
    <source>
        <dbReference type="ARBA" id="ARBA00022692"/>
    </source>
</evidence>
<feature type="domain" description="Ion transport" evidence="12">
    <location>
        <begin position="4"/>
        <end position="211"/>
    </location>
</feature>
<dbReference type="PANTHER" id="PTHR45628">
    <property type="entry name" value="VOLTAGE-DEPENDENT CALCIUM CHANNEL TYPE A SUBUNIT ALPHA-1"/>
    <property type="match status" value="1"/>
</dbReference>
<evidence type="ECO:0000256" key="5">
    <source>
        <dbReference type="ARBA" id="ARBA00022882"/>
    </source>
</evidence>
<evidence type="ECO:0000256" key="2">
    <source>
        <dbReference type="ARBA" id="ARBA00022448"/>
    </source>
</evidence>
<feature type="transmembrane region" description="Helical" evidence="11">
    <location>
        <begin position="185"/>
        <end position="207"/>
    </location>
</feature>
<comment type="subcellular location">
    <subcellularLocation>
        <location evidence="1">Membrane</location>
        <topology evidence="1">Multi-pass membrane protein</topology>
    </subcellularLocation>
</comment>